<dbReference type="Pfam" id="PF06101">
    <property type="entry name" value="Vps62"/>
    <property type="match status" value="1"/>
</dbReference>
<dbReference type="Proteomes" id="UP000008141">
    <property type="component" value="Unassembled WGS sequence"/>
</dbReference>
<dbReference type="AlphaFoldDB" id="E1Z2U8"/>
<sequence length="422" mass="44598">MAGGVDLDWLCGVVARHAPAFFLHPADRFMPCTAEFFLQHSELRAEVDGRSALLLPQGSVAAPLLLEAQRAVPPGCRLWLNLDPAARRGMPQEALDDVPIFAHPKLILGPDGCTVEALELTYITLYAHNGAYRVGGVGLIKTGDHDGDWEHCTARVHPTTGELLGMWYNAHRCRDGCWVAGPQVPRDPQTGRVAAYVALHGHGTYPRPGRVLRHFFLGNDLCSGAGPVWRPRRVVLLPPLHREAEAAAAGEALAPIGATDCHGSVRLDDAPAEQQGDEGQADSLEAGLGALSLAGQHAAEDGRAAPGGSGSGSGYVSSGRPVRRLGSRSLLQVPSRGSSLSSTSADGVVPAANGGAPAANSGCSGSSVPEVVVDDPCEWMFFRGDWGTIEAPIRQAWFSRAEPPVSRTSLLRIFGHFVPEPS</sequence>
<dbReference type="InParanoid" id="E1Z2U8"/>
<dbReference type="EMBL" id="GL433835">
    <property type="protein sequence ID" value="EFN60057.1"/>
    <property type="molecule type" value="Genomic_DNA"/>
</dbReference>
<dbReference type="InterPro" id="IPR009291">
    <property type="entry name" value="Vps62"/>
</dbReference>
<accession>E1Z2U8</accession>
<name>E1Z2U8_CHLVA</name>
<protein>
    <submittedName>
        <fullName evidence="2">Uncharacterized protein</fullName>
    </submittedName>
</protein>
<dbReference type="eggNOG" id="ENOG502QQRS">
    <property type="taxonomic scope" value="Eukaryota"/>
</dbReference>
<organism evidence="3">
    <name type="scientific">Chlorella variabilis</name>
    <name type="common">Green alga</name>
    <dbReference type="NCBI Taxonomy" id="554065"/>
    <lineage>
        <taxon>Eukaryota</taxon>
        <taxon>Viridiplantae</taxon>
        <taxon>Chlorophyta</taxon>
        <taxon>core chlorophytes</taxon>
        <taxon>Trebouxiophyceae</taxon>
        <taxon>Chlorellales</taxon>
        <taxon>Chlorellaceae</taxon>
        <taxon>Chlorella clade</taxon>
        <taxon>Chlorella</taxon>
    </lineage>
</organism>
<evidence type="ECO:0000313" key="3">
    <source>
        <dbReference type="Proteomes" id="UP000008141"/>
    </source>
</evidence>
<proteinExistence type="predicted"/>
<feature type="region of interest" description="Disordered" evidence="1">
    <location>
        <begin position="297"/>
        <end position="321"/>
    </location>
</feature>
<evidence type="ECO:0000313" key="2">
    <source>
        <dbReference type="EMBL" id="EFN60057.1"/>
    </source>
</evidence>
<reference evidence="2 3" key="1">
    <citation type="journal article" date="2010" name="Plant Cell">
        <title>The Chlorella variabilis NC64A genome reveals adaptation to photosymbiosis, coevolution with viruses, and cryptic sex.</title>
        <authorList>
            <person name="Blanc G."/>
            <person name="Duncan G."/>
            <person name="Agarkova I."/>
            <person name="Borodovsky M."/>
            <person name="Gurnon J."/>
            <person name="Kuo A."/>
            <person name="Lindquist E."/>
            <person name="Lucas S."/>
            <person name="Pangilinan J."/>
            <person name="Polle J."/>
            <person name="Salamov A."/>
            <person name="Terry A."/>
            <person name="Yamada T."/>
            <person name="Dunigan D.D."/>
            <person name="Grigoriev I.V."/>
            <person name="Claverie J.M."/>
            <person name="Van Etten J.L."/>
        </authorList>
    </citation>
    <scope>NUCLEOTIDE SEQUENCE [LARGE SCALE GENOMIC DNA]</scope>
    <source>
        <strain evidence="2 3">NC64A</strain>
    </source>
</reference>
<dbReference type="KEGG" id="cvr:CHLNCDRAFT_133315"/>
<keyword evidence="3" id="KW-1185">Reference proteome</keyword>
<dbReference type="STRING" id="554065.E1Z2U8"/>
<dbReference type="RefSeq" id="XP_005852159.1">
    <property type="nucleotide sequence ID" value="XM_005852097.1"/>
</dbReference>
<dbReference type="OMA" id="RHAPAFF"/>
<dbReference type="OrthoDB" id="507845at2759"/>
<gene>
    <name evidence="2" type="ORF">CHLNCDRAFT_133315</name>
</gene>
<dbReference type="PANTHER" id="PTHR48174:SF5">
    <property type="entry name" value="VACUOLAR PROTEIN SORTING-ASSOCIATED PROTEIN 62"/>
    <property type="match status" value="1"/>
</dbReference>
<dbReference type="GeneID" id="17359325"/>
<evidence type="ECO:0000256" key="1">
    <source>
        <dbReference type="SAM" id="MobiDB-lite"/>
    </source>
</evidence>
<dbReference type="PANTHER" id="PTHR48174">
    <property type="entry name" value="DUF946 FAMILY PROTEIN"/>
    <property type="match status" value="1"/>
</dbReference>